<gene>
    <name evidence="1" type="ORF">H312_00075</name>
</gene>
<evidence type="ECO:0000313" key="1">
    <source>
        <dbReference type="EMBL" id="KCZ82417.1"/>
    </source>
</evidence>
<dbReference type="HOGENOM" id="CLU_482290_0_0_1"/>
<proteinExistence type="predicted"/>
<dbReference type="Proteomes" id="UP000030655">
    <property type="component" value="Unassembled WGS sequence"/>
</dbReference>
<dbReference type="AlphaFoldDB" id="A0A059F5M8"/>
<dbReference type="EMBL" id="KK365130">
    <property type="protein sequence ID" value="KCZ82417.1"/>
    <property type="molecule type" value="Genomic_DNA"/>
</dbReference>
<dbReference type="VEuPathDB" id="MicrosporidiaDB:H312_00075"/>
<reference evidence="2" key="1">
    <citation type="submission" date="2013-02" db="EMBL/GenBank/DDBJ databases">
        <authorList>
            <consortium name="The Broad Institute Genome Sequencing Platform"/>
            <person name="Cuomo C."/>
            <person name="Becnel J."/>
            <person name="Sanscrainte N."/>
            <person name="Walker B."/>
            <person name="Young S.K."/>
            <person name="Zeng Q."/>
            <person name="Gargeya S."/>
            <person name="Fitzgerald M."/>
            <person name="Haas B."/>
            <person name="Abouelleil A."/>
            <person name="Alvarado L."/>
            <person name="Arachchi H.M."/>
            <person name="Berlin A.M."/>
            <person name="Chapman S.B."/>
            <person name="Dewar J."/>
            <person name="Goldberg J."/>
            <person name="Griggs A."/>
            <person name="Gujja S."/>
            <person name="Hansen M."/>
            <person name="Howarth C."/>
            <person name="Imamovic A."/>
            <person name="Larimer J."/>
            <person name="McCowan C."/>
            <person name="Murphy C."/>
            <person name="Neiman D."/>
            <person name="Pearson M."/>
            <person name="Priest M."/>
            <person name="Roberts A."/>
            <person name="Saif S."/>
            <person name="Shea T."/>
            <person name="Sisk P."/>
            <person name="Sykes S."/>
            <person name="Wortman J."/>
            <person name="Nusbaum C."/>
            <person name="Birren B."/>
        </authorList>
    </citation>
    <scope>NUCLEOTIDE SEQUENCE [LARGE SCALE GENOMIC DNA]</scope>
    <source>
        <strain evidence="2">PRA339</strain>
    </source>
</reference>
<organism evidence="1 2">
    <name type="scientific">Anncaliia algerae PRA339</name>
    <dbReference type="NCBI Taxonomy" id="1288291"/>
    <lineage>
        <taxon>Eukaryota</taxon>
        <taxon>Fungi</taxon>
        <taxon>Fungi incertae sedis</taxon>
        <taxon>Microsporidia</taxon>
        <taxon>Tubulinosematoidea</taxon>
        <taxon>Tubulinosematidae</taxon>
        <taxon>Anncaliia</taxon>
    </lineage>
</organism>
<protein>
    <submittedName>
        <fullName evidence="1">Uncharacterized protein</fullName>
    </submittedName>
</protein>
<keyword evidence="2" id="KW-1185">Reference proteome</keyword>
<sequence>MSIRYSRIVILIYLFREYQQANRFIVNPAHKDSTQNEIKHSIRSILGYDPSETNNCTTESGCNSISNNKERESQNKIQKDNISNEDNGIISYSSRNITDSYRNLKRSNVDILSLSSKRRKSECPYNEIFESEAQSFDSIKNNNENPHVKSSDINDFSLDLSVKKAKCTSANNINLKQIKIQNCSVLEKDEGLFCFTDVKKAHNSGSRINNDELPVYELDIGENMVENYNSLLPFKFQKSNDGNYKIYGDDIEKDKLIRYLKNVQTDHGINFTFIINCVNSNYKSLKYKSLGGFLLNLGFSEIIEISDKKYEMTLEQNDYVNDFGKIYKEFKIFERWAYATYKLKRIEETKNLGRSYKRYIDFLKRKKPNNEANIYRTHISIIFSDNYKFLFQMLSGFKLFLLIEGKMKSKKNEAILVIYLQIFLLKVEIFRFRFFTLTKNIDADLNVLHSNADFNEMVAVLSVLFQRLFIIFKHHEFIEILEYLNFILFIRAKFSEMYGKYNLDQEYKSIKISYDETSFLGTNSIGKSKIFISNNFKDSAFFKNFENEKNQFYSKNICRNKFEKK</sequence>
<evidence type="ECO:0000313" key="2">
    <source>
        <dbReference type="Proteomes" id="UP000030655"/>
    </source>
</evidence>
<accession>A0A059F5M8</accession>
<name>A0A059F5M8_9MICR</name>
<dbReference type="OrthoDB" id="10434252at2759"/>
<reference evidence="1 2" key="2">
    <citation type="submission" date="2014-03" db="EMBL/GenBank/DDBJ databases">
        <title>The Genome Sequence of Anncaliia algerae insect isolate PRA339.</title>
        <authorList>
            <consortium name="The Broad Institute Genome Sequencing Platform"/>
            <consortium name="The Broad Institute Genome Sequencing Center for Infectious Disease"/>
            <person name="Cuomo C."/>
            <person name="Becnel J."/>
            <person name="Sanscrainte N."/>
            <person name="Walker B."/>
            <person name="Young S.K."/>
            <person name="Zeng Q."/>
            <person name="Gargeya S."/>
            <person name="Fitzgerald M."/>
            <person name="Haas B."/>
            <person name="Abouelleil A."/>
            <person name="Alvarado L."/>
            <person name="Arachchi H.M."/>
            <person name="Berlin A.M."/>
            <person name="Chapman S.B."/>
            <person name="Dewar J."/>
            <person name="Goldberg J."/>
            <person name="Griggs A."/>
            <person name="Gujja S."/>
            <person name="Hansen M."/>
            <person name="Howarth C."/>
            <person name="Imamovic A."/>
            <person name="Larimer J."/>
            <person name="McCowan C."/>
            <person name="Murphy C."/>
            <person name="Neiman D."/>
            <person name="Pearson M."/>
            <person name="Priest M."/>
            <person name="Roberts A."/>
            <person name="Saif S."/>
            <person name="Shea T."/>
            <person name="Sisk P."/>
            <person name="Sykes S."/>
            <person name="Wortman J."/>
            <person name="Nusbaum C."/>
            <person name="Birren B."/>
        </authorList>
    </citation>
    <scope>NUCLEOTIDE SEQUENCE [LARGE SCALE GENOMIC DNA]</scope>
    <source>
        <strain evidence="1 2">PRA339</strain>
    </source>
</reference>